<feature type="active site" evidence="4">
    <location>
        <position position="40"/>
    </location>
</feature>
<comment type="similarity">
    <text evidence="1 5">Belongs to the acylphosphatase family.</text>
</comment>
<dbReference type="PROSITE" id="PS51160">
    <property type="entry name" value="ACYLPHOSPHATASE_3"/>
    <property type="match status" value="1"/>
</dbReference>
<dbReference type="InterPro" id="IPR020456">
    <property type="entry name" value="Acylphosphatase"/>
</dbReference>
<accession>A0A090GJC8</accession>
<dbReference type="InterPro" id="IPR036046">
    <property type="entry name" value="Acylphosphatase-like_dom_sf"/>
</dbReference>
<evidence type="ECO:0000313" key="8">
    <source>
        <dbReference type="Proteomes" id="UP000046373"/>
    </source>
</evidence>
<evidence type="ECO:0000256" key="5">
    <source>
        <dbReference type="RuleBase" id="RU004168"/>
    </source>
</evidence>
<evidence type="ECO:0000313" key="7">
    <source>
        <dbReference type="EMBL" id="CDX33445.1"/>
    </source>
</evidence>
<dbReference type="GeneID" id="31889818"/>
<keyword evidence="4" id="KW-0378">Hydrolase</keyword>
<protein>
    <recommendedName>
        <fullName evidence="2 4">acylphosphatase</fullName>
        <ecNumber evidence="2 4">3.6.1.7</ecNumber>
    </recommendedName>
</protein>
<gene>
    <name evidence="7" type="primary">yccX</name>
    <name evidence="7" type="ORF">MPLDJ20_150545</name>
</gene>
<dbReference type="EC" id="3.6.1.7" evidence="2 4"/>
<dbReference type="PANTHER" id="PTHR47268">
    <property type="entry name" value="ACYLPHOSPHATASE"/>
    <property type="match status" value="1"/>
</dbReference>
<evidence type="ECO:0000256" key="2">
    <source>
        <dbReference type="ARBA" id="ARBA00012150"/>
    </source>
</evidence>
<proteinExistence type="inferred from homology"/>
<dbReference type="GO" id="GO:0003998">
    <property type="term" value="F:acylphosphatase activity"/>
    <property type="evidence" value="ECO:0007669"/>
    <property type="project" value="UniProtKB-EC"/>
</dbReference>
<sequence>MQGEQRAVRVRVSGTVQGVSYRVWTRGEAMRLGLTGWVRNERDGSVTALIAGADGAVTAMIERLWQGPRGAFVSKVEIEEAVGDAPADFRIIV</sequence>
<comment type="catalytic activity">
    <reaction evidence="3 4">
        <text>an acyl phosphate + H2O = a carboxylate + phosphate + H(+)</text>
        <dbReference type="Rhea" id="RHEA:14965"/>
        <dbReference type="ChEBI" id="CHEBI:15377"/>
        <dbReference type="ChEBI" id="CHEBI:15378"/>
        <dbReference type="ChEBI" id="CHEBI:29067"/>
        <dbReference type="ChEBI" id="CHEBI:43474"/>
        <dbReference type="ChEBI" id="CHEBI:59918"/>
        <dbReference type="EC" id="3.6.1.7"/>
    </reaction>
</comment>
<evidence type="ECO:0000256" key="1">
    <source>
        <dbReference type="ARBA" id="ARBA00005614"/>
    </source>
</evidence>
<dbReference type="PROSITE" id="PS00151">
    <property type="entry name" value="ACYLPHOSPHATASE_2"/>
    <property type="match status" value="1"/>
</dbReference>
<dbReference type="EMBL" id="CCNB01000007">
    <property type="protein sequence ID" value="CDX33445.1"/>
    <property type="molecule type" value="Genomic_DNA"/>
</dbReference>
<dbReference type="Proteomes" id="UP000046373">
    <property type="component" value="Unassembled WGS sequence"/>
</dbReference>
<reference evidence="7 8" key="1">
    <citation type="submission" date="2014-08" db="EMBL/GenBank/DDBJ databases">
        <authorList>
            <person name="Moulin Lionel"/>
        </authorList>
    </citation>
    <scope>NUCLEOTIDE SEQUENCE [LARGE SCALE GENOMIC DNA]</scope>
</reference>
<dbReference type="NCBIfam" id="NF010999">
    <property type="entry name" value="PRK14425.1"/>
    <property type="match status" value="1"/>
</dbReference>
<evidence type="ECO:0000259" key="6">
    <source>
        <dbReference type="PROSITE" id="PS51160"/>
    </source>
</evidence>
<dbReference type="AlphaFoldDB" id="A0A090GJC8"/>
<evidence type="ECO:0000256" key="3">
    <source>
        <dbReference type="ARBA" id="ARBA00047645"/>
    </source>
</evidence>
<dbReference type="InterPro" id="IPR017968">
    <property type="entry name" value="Acylphosphatase_CS"/>
</dbReference>
<feature type="active site" evidence="4">
    <location>
        <position position="22"/>
    </location>
</feature>
<dbReference type="Gene3D" id="3.30.70.100">
    <property type="match status" value="1"/>
</dbReference>
<evidence type="ECO:0000256" key="4">
    <source>
        <dbReference type="PROSITE-ProRule" id="PRU00520"/>
    </source>
</evidence>
<name>A0A090GJC8_MESPL</name>
<dbReference type="SUPFAM" id="SSF54975">
    <property type="entry name" value="Acylphosphatase/BLUF domain-like"/>
    <property type="match status" value="1"/>
</dbReference>
<organism evidence="7 8">
    <name type="scientific">Mesorhizobium plurifarium</name>
    <dbReference type="NCBI Taxonomy" id="69974"/>
    <lineage>
        <taxon>Bacteria</taxon>
        <taxon>Pseudomonadati</taxon>
        <taxon>Pseudomonadota</taxon>
        <taxon>Alphaproteobacteria</taxon>
        <taxon>Hyphomicrobiales</taxon>
        <taxon>Phyllobacteriaceae</taxon>
        <taxon>Mesorhizobium</taxon>
    </lineage>
</organism>
<dbReference type="Pfam" id="PF00708">
    <property type="entry name" value="Acylphosphatase"/>
    <property type="match status" value="1"/>
</dbReference>
<dbReference type="PRINTS" id="PR00112">
    <property type="entry name" value="ACYLPHPHTASE"/>
</dbReference>
<feature type="domain" description="Acylphosphatase-like" evidence="6">
    <location>
        <begin position="7"/>
        <end position="93"/>
    </location>
</feature>
<dbReference type="PANTHER" id="PTHR47268:SF4">
    <property type="entry name" value="ACYLPHOSPHATASE"/>
    <property type="match status" value="1"/>
</dbReference>
<dbReference type="InterPro" id="IPR001792">
    <property type="entry name" value="Acylphosphatase-like_dom"/>
</dbReference>